<keyword evidence="1" id="KW-0347">Helicase</keyword>
<dbReference type="AlphaFoldDB" id="A0A8H4W7J2"/>
<dbReference type="PANTHER" id="PTHR10887">
    <property type="entry name" value="DNA2/NAM7 HELICASE FAMILY"/>
    <property type="match status" value="1"/>
</dbReference>
<dbReference type="PANTHER" id="PTHR10887:SF322">
    <property type="entry name" value="HELICASE MOV-10"/>
    <property type="match status" value="1"/>
</dbReference>
<dbReference type="GO" id="GO:0004386">
    <property type="term" value="F:helicase activity"/>
    <property type="evidence" value="ECO:0007669"/>
    <property type="project" value="InterPro"/>
</dbReference>
<proteinExistence type="predicted"/>
<keyword evidence="1" id="KW-0547">Nucleotide-binding</keyword>
<feature type="domain" description="DNA2/NAM7 helicase helicase" evidence="3">
    <location>
        <begin position="397"/>
        <end position="495"/>
    </location>
</feature>
<dbReference type="OrthoDB" id="6513042at2759"/>
<comment type="caution">
    <text evidence="5">The sequence shown here is derived from an EMBL/GenBank/DDBJ whole genome shotgun (WGS) entry which is preliminary data.</text>
</comment>
<reference evidence="5 6" key="1">
    <citation type="submission" date="2020-03" db="EMBL/GenBank/DDBJ databases">
        <title>Draft Genome Sequence of Cudoniella acicularis.</title>
        <authorList>
            <person name="Buettner E."/>
            <person name="Kellner H."/>
        </authorList>
    </citation>
    <scope>NUCLEOTIDE SEQUENCE [LARGE SCALE GENOMIC DNA]</scope>
    <source>
        <strain evidence="5 6">DSM 108380</strain>
    </source>
</reference>
<evidence type="ECO:0000313" key="5">
    <source>
        <dbReference type="EMBL" id="KAF4637228.1"/>
    </source>
</evidence>
<feature type="compositionally biased region" description="Polar residues" evidence="2">
    <location>
        <begin position="340"/>
        <end position="358"/>
    </location>
</feature>
<gene>
    <name evidence="5" type="ORF">G7Y89_g843</name>
</gene>
<dbReference type="InterPro" id="IPR045055">
    <property type="entry name" value="DNA2/NAM7-like"/>
</dbReference>
<dbReference type="Pfam" id="PF13086">
    <property type="entry name" value="AAA_11"/>
    <property type="match status" value="2"/>
</dbReference>
<evidence type="ECO:0000256" key="1">
    <source>
        <dbReference type="ARBA" id="ARBA00022806"/>
    </source>
</evidence>
<feature type="region of interest" description="Disordered" evidence="2">
    <location>
        <begin position="339"/>
        <end position="358"/>
    </location>
</feature>
<dbReference type="InterPro" id="IPR047187">
    <property type="entry name" value="SF1_C_Upf1"/>
</dbReference>
<evidence type="ECO:0000256" key="2">
    <source>
        <dbReference type="SAM" id="MobiDB-lite"/>
    </source>
</evidence>
<evidence type="ECO:0008006" key="7">
    <source>
        <dbReference type="Google" id="ProtNLM"/>
    </source>
</evidence>
<organism evidence="5 6">
    <name type="scientific">Cudoniella acicularis</name>
    <dbReference type="NCBI Taxonomy" id="354080"/>
    <lineage>
        <taxon>Eukaryota</taxon>
        <taxon>Fungi</taxon>
        <taxon>Dikarya</taxon>
        <taxon>Ascomycota</taxon>
        <taxon>Pezizomycotina</taxon>
        <taxon>Leotiomycetes</taxon>
        <taxon>Helotiales</taxon>
        <taxon>Tricladiaceae</taxon>
        <taxon>Cudoniella</taxon>
    </lineage>
</organism>
<evidence type="ECO:0000259" key="3">
    <source>
        <dbReference type="Pfam" id="PF13086"/>
    </source>
</evidence>
<dbReference type="SUPFAM" id="SSF52540">
    <property type="entry name" value="P-loop containing nucleoside triphosphate hydrolases"/>
    <property type="match status" value="1"/>
</dbReference>
<dbReference type="Pfam" id="PF13087">
    <property type="entry name" value="AAA_12"/>
    <property type="match status" value="1"/>
</dbReference>
<keyword evidence="1" id="KW-0067">ATP-binding</keyword>
<keyword evidence="1" id="KW-0378">Hydrolase</keyword>
<feature type="compositionally biased region" description="Low complexity" evidence="2">
    <location>
        <begin position="36"/>
        <end position="47"/>
    </location>
</feature>
<dbReference type="GO" id="GO:0035194">
    <property type="term" value="P:regulatory ncRNA-mediated post-transcriptional gene silencing"/>
    <property type="evidence" value="ECO:0007669"/>
    <property type="project" value="TreeGrafter"/>
</dbReference>
<accession>A0A8H4W7J2</accession>
<evidence type="ECO:0000313" key="6">
    <source>
        <dbReference type="Proteomes" id="UP000566819"/>
    </source>
</evidence>
<dbReference type="InterPro" id="IPR027417">
    <property type="entry name" value="P-loop_NTPase"/>
</dbReference>
<dbReference type="InterPro" id="IPR041677">
    <property type="entry name" value="DNA2/NAM7_AAA_11"/>
</dbReference>
<protein>
    <recommendedName>
        <fullName evidence="7">RNA helicase</fullName>
    </recommendedName>
</protein>
<dbReference type="CDD" id="cd18808">
    <property type="entry name" value="SF1_C_Upf1"/>
    <property type="match status" value="1"/>
</dbReference>
<feature type="domain" description="DNA2/NAM7 helicase-like C-terminal" evidence="4">
    <location>
        <begin position="663"/>
        <end position="844"/>
    </location>
</feature>
<evidence type="ECO:0000259" key="4">
    <source>
        <dbReference type="Pfam" id="PF13087"/>
    </source>
</evidence>
<dbReference type="Proteomes" id="UP000566819">
    <property type="component" value="Unassembled WGS sequence"/>
</dbReference>
<feature type="region of interest" description="Disordered" evidence="2">
    <location>
        <begin position="1"/>
        <end position="72"/>
    </location>
</feature>
<sequence length="918" mass="102273">MSKPRSRAIPIVDPESGQRLPVPAVPALRHLNGNRSGSSSAATSTSSDGKTNIKAEMSSSDESEEPIVSEGTGKPLDVYARPFVPEALTIINRLDGRNIDTPQIVQLDFIAHICGYIGTKFLPSIPRPIDAPIDVSQIPRDSVVPSHYERYFRHHLEAEIYSQQQENESYSLYGHNVAIESSNDTQSATLSLLIPGLRENSPYIEEDDIVQLRQLCYDYAGRVLGMENWLALRKRHGTNSHGLPALGGRSIGPPAPGWTGLVYNARVLGVQRKEEKLLLKVAGFLGQNPLNFGAQRPQQPKFNVQFPVPLLRYLPMQQVLPVIQAALKEAGFRVDAHQKLPQSANASSNRATRPSSSAQFRNHHWLQSMLFPSEENSELQRRLNPASFNRPFFDEELNWEQKKAIESICTQNYGTLPFLISGPPGTGKTKSLVETALQLITNDNHILHILFCAPSDPAADTIVQRLSTHLGPTDVLRLNRPSRTFAEVSEAVLPFCYVSNDRFHLPPFEILMSYRIVVTTCRDASLLMYSRMTNSDVYVVENSLRKAIHPHETQPLQVSLHWNALIIDEAAQAIEPEALIPLSVVAPPLNSAQLIVKPLFVMAGDEHQLGPRTSLPSSPLKNSLFARLFKRPVYADHPLARGKAGKAPPALNSSMLPILRPAFTNLIRNYRSHPAILAVPSALFYADTLDPNAVDTDRLAEWSQWRGMRWPVLFHNNDSEDELEQDGGGWYNVGEAQAACFYANNLVQTGLVEQKEVCIMSPFKSQVKCLRKTVREKQLWNVDVGPTEAFQGLERGVVILCTTRSKQRFVEKDKALDWGIIGMPNKMNVAITRAKFGLIVIGKRKILYEDPNWKAFLGFCDRNGLVTDVAQDGGQELTRLEKVLLTKGEDSVEDPRVLGAVSRGNDMWTSSMAGYEYE</sequence>
<dbReference type="Gene3D" id="3.40.50.300">
    <property type="entry name" value="P-loop containing nucleotide triphosphate hydrolases"/>
    <property type="match status" value="2"/>
</dbReference>
<dbReference type="GO" id="GO:0005829">
    <property type="term" value="C:cytosol"/>
    <property type="evidence" value="ECO:0007669"/>
    <property type="project" value="TreeGrafter"/>
</dbReference>
<dbReference type="EMBL" id="JAAMPI010000030">
    <property type="protein sequence ID" value="KAF4637228.1"/>
    <property type="molecule type" value="Genomic_DNA"/>
</dbReference>
<dbReference type="InterPro" id="IPR041679">
    <property type="entry name" value="DNA2/NAM7-like_C"/>
</dbReference>
<name>A0A8H4W7J2_9HELO</name>
<keyword evidence="6" id="KW-1185">Reference proteome</keyword>
<feature type="domain" description="DNA2/NAM7 helicase helicase" evidence="3">
    <location>
        <begin position="561"/>
        <end position="611"/>
    </location>
</feature>